<dbReference type="GO" id="GO:0016787">
    <property type="term" value="F:hydrolase activity"/>
    <property type="evidence" value="ECO:0007669"/>
    <property type="project" value="UniProtKB-KW"/>
</dbReference>
<dbReference type="InterPro" id="IPR001279">
    <property type="entry name" value="Metallo-B-lactamas"/>
</dbReference>
<organism evidence="2 3">
    <name type="scientific">Pseudoalteromonas luteoviolacea</name>
    <dbReference type="NCBI Taxonomy" id="43657"/>
    <lineage>
        <taxon>Bacteria</taxon>
        <taxon>Pseudomonadati</taxon>
        <taxon>Pseudomonadota</taxon>
        <taxon>Gammaproteobacteria</taxon>
        <taxon>Alteromonadales</taxon>
        <taxon>Pseudoalteromonadaceae</taxon>
        <taxon>Pseudoalteromonas</taxon>
    </lineage>
</organism>
<gene>
    <name evidence="2" type="ORF">JF50_15990</name>
</gene>
<dbReference type="EMBL" id="JWIC01000007">
    <property type="protein sequence ID" value="KID55847.1"/>
    <property type="molecule type" value="Genomic_DNA"/>
</dbReference>
<evidence type="ECO:0000259" key="1">
    <source>
        <dbReference type="Pfam" id="PF12706"/>
    </source>
</evidence>
<feature type="domain" description="Metallo-beta-lactamase" evidence="1">
    <location>
        <begin position="114"/>
        <end position="318"/>
    </location>
</feature>
<reference evidence="2 3" key="1">
    <citation type="submission" date="2014-12" db="EMBL/GenBank/DDBJ databases">
        <title>Draft Genome Sequence of Pseudoalteromonas luteoviolacea HI1.</title>
        <authorList>
            <person name="Asahina A.Y."/>
            <person name="Hadfield M.G."/>
        </authorList>
    </citation>
    <scope>NUCLEOTIDE SEQUENCE [LARGE SCALE GENOMIC DNA]</scope>
    <source>
        <strain evidence="2 3">HI1</strain>
    </source>
</reference>
<dbReference type="RefSeq" id="WP_039610419.1">
    <property type="nucleotide sequence ID" value="NZ_JWIC01000007.1"/>
</dbReference>
<name>A0A0C1QLB2_9GAMM</name>
<dbReference type="PANTHER" id="PTHR15032">
    <property type="entry name" value="N-ACYL-PHOSPHATIDYLETHANOLAMINE-HYDROLYZING PHOSPHOLIPASE D"/>
    <property type="match status" value="1"/>
</dbReference>
<dbReference type="SUPFAM" id="SSF56281">
    <property type="entry name" value="Metallo-hydrolase/oxidoreductase"/>
    <property type="match status" value="1"/>
</dbReference>
<dbReference type="GO" id="GO:0005737">
    <property type="term" value="C:cytoplasm"/>
    <property type="evidence" value="ECO:0007669"/>
    <property type="project" value="TreeGrafter"/>
</dbReference>
<dbReference type="OrthoDB" id="9805728at2"/>
<sequence length="364" mass="41793">MINKYLPLPLCLLIAGCASQNNVNRLEPTKDIKYKVTEGYTHQFANTYKMPEDYPYTCKDNCYPKSQEIQCENDMERCQYVGQNPVLSNTSENTFNVRWLGHASFSVTTPSGETILIDPVTGQFDWPVDWAFVHLAGGFYRTEPNAYSKQTLESTQAVVYSHIHYDHFNKSDIENIGNHPTYLTPLNFADYFPTGGYNIVEMPWFTQYDVGKTNVHFVPAHHFSSRIVVPMITSDDDETLWGGWVFESEGRKLFYAGDTGYSAHFKDIHNQYGDMDVCLIPIASYHHEKHGKWYRNVHLTPEDALIAADELNCGIMIPWGHGNMSWKMGDHTSHSALFRLLHMKEELKTRTPLYILNEGEHAKL</sequence>
<accession>A0A0C1QLB2</accession>
<evidence type="ECO:0000313" key="3">
    <source>
        <dbReference type="Proteomes" id="UP000031327"/>
    </source>
</evidence>
<comment type="caution">
    <text evidence="2">The sequence shown here is derived from an EMBL/GenBank/DDBJ whole genome shotgun (WGS) entry which is preliminary data.</text>
</comment>
<keyword evidence="2" id="KW-0378">Hydrolase</keyword>
<dbReference type="PROSITE" id="PS51257">
    <property type="entry name" value="PROKAR_LIPOPROTEIN"/>
    <property type="match status" value="1"/>
</dbReference>
<dbReference type="Gene3D" id="3.60.15.10">
    <property type="entry name" value="Ribonuclease Z/Hydroxyacylglutathione hydrolase-like"/>
    <property type="match status" value="1"/>
</dbReference>
<evidence type="ECO:0000313" key="2">
    <source>
        <dbReference type="EMBL" id="KID55847.1"/>
    </source>
</evidence>
<dbReference type="AlphaFoldDB" id="A0A0C1QLB2"/>
<proteinExistence type="predicted"/>
<dbReference type="InterPro" id="IPR036866">
    <property type="entry name" value="RibonucZ/Hydroxyglut_hydro"/>
</dbReference>
<dbReference type="Proteomes" id="UP000031327">
    <property type="component" value="Unassembled WGS sequence"/>
</dbReference>
<dbReference type="Pfam" id="PF12706">
    <property type="entry name" value="Lactamase_B_2"/>
    <property type="match status" value="1"/>
</dbReference>
<protein>
    <submittedName>
        <fullName evidence="2">Zn-dependent hydrolase</fullName>
    </submittedName>
</protein>
<dbReference type="PANTHER" id="PTHR15032:SF4">
    <property type="entry name" value="N-ACYL-PHOSPHATIDYLETHANOLAMINE-HYDROLYZING PHOSPHOLIPASE D"/>
    <property type="match status" value="1"/>
</dbReference>